<evidence type="ECO:0000313" key="3">
    <source>
        <dbReference type="Proteomes" id="UP000735302"/>
    </source>
</evidence>
<evidence type="ECO:0000256" key="1">
    <source>
        <dbReference type="SAM" id="MobiDB-lite"/>
    </source>
</evidence>
<feature type="compositionally biased region" description="Basic and acidic residues" evidence="1">
    <location>
        <begin position="55"/>
        <end position="68"/>
    </location>
</feature>
<evidence type="ECO:0000313" key="2">
    <source>
        <dbReference type="EMBL" id="GFO30316.1"/>
    </source>
</evidence>
<accession>A0AAV4CG15</accession>
<feature type="region of interest" description="Disordered" evidence="1">
    <location>
        <begin position="38"/>
        <end position="68"/>
    </location>
</feature>
<organism evidence="2 3">
    <name type="scientific">Plakobranchus ocellatus</name>
    <dbReference type="NCBI Taxonomy" id="259542"/>
    <lineage>
        <taxon>Eukaryota</taxon>
        <taxon>Metazoa</taxon>
        <taxon>Spiralia</taxon>
        <taxon>Lophotrochozoa</taxon>
        <taxon>Mollusca</taxon>
        <taxon>Gastropoda</taxon>
        <taxon>Heterobranchia</taxon>
        <taxon>Euthyneura</taxon>
        <taxon>Panpulmonata</taxon>
        <taxon>Sacoglossa</taxon>
        <taxon>Placobranchoidea</taxon>
        <taxon>Plakobranchidae</taxon>
        <taxon>Plakobranchus</taxon>
    </lineage>
</organism>
<dbReference type="EMBL" id="BLXT01006233">
    <property type="protein sequence ID" value="GFO30316.1"/>
    <property type="molecule type" value="Genomic_DNA"/>
</dbReference>
<dbReference type="AlphaFoldDB" id="A0AAV4CG15"/>
<gene>
    <name evidence="2" type="ORF">PoB_005682100</name>
</gene>
<keyword evidence="3" id="KW-1185">Reference proteome</keyword>
<sequence>MLQYAVSSDYFLLRLGGHAFPEESHAVISMRDHSHIVRRKRSEANSQQGKGSVLGDRENRFGTDGLKKERNGSLKRRATFCSGWTQPYRNSIEQKLLEHVLHLRVLGRLGGIVPHGEWQPHPLDGYDPTWFPLVYLAHIWLHESACVRQRHTLSNGFGWPAKLCE</sequence>
<comment type="caution">
    <text evidence="2">The sequence shown here is derived from an EMBL/GenBank/DDBJ whole genome shotgun (WGS) entry which is preliminary data.</text>
</comment>
<name>A0AAV4CG15_9GAST</name>
<dbReference type="Proteomes" id="UP000735302">
    <property type="component" value="Unassembled WGS sequence"/>
</dbReference>
<reference evidence="2 3" key="1">
    <citation type="journal article" date="2021" name="Elife">
        <title>Chloroplast acquisition without the gene transfer in kleptoplastic sea slugs, Plakobranchus ocellatus.</title>
        <authorList>
            <person name="Maeda T."/>
            <person name="Takahashi S."/>
            <person name="Yoshida T."/>
            <person name="Shimamura S."/>
            <person name="Takaki Y."/>
            <person name="Nagai Y."/>
            <person name="Toyoda A."/>
            <person name="Suzuki Y."/>
            <person name="Arimoto A."/>
            <person name="Ishii H."/>
            <person name="Satoh N."/>
            <person name="Nishiyama T."/>
            <person name="Hasebe M."/>
            <person name="Maruyama T."/>
            <person name="Minagawa J."/>
            <person name="Obokata J."/>
            <person name="Shigenobu S."/>
        </authorList>
    </citation>
    <scope>NUCLEOTIDE SEQUENCE [LARGE SCALE GENOMIC DNA]</scope>
</reference>
<proteinExistence type="predicted"/>
<protein>
    <submittedName>
        <fullName evidence="2">Uncharacterized protein</fullName>
    </submittedName>
</protein>